<dbReference type="InterPro" id="IPR039199">
    <property type="entry name" value="FAM91"/>
</dbReference>
<organism evidence="4 5">
    <name type="scientific">Calicophoron daubneyi</name>
    <name type="common">Rumen fluke</name>
    <name type="synonym">Paramphistomum daubneyi</name>
    <dbReference type="NCBI Taxonomy" id="300641"/>
    <lineage>
        <taxon>Eukaryota</taxon>
        <taxon>Metazoa</taxon>
        <taxon>Spiralia</taxon>
        <taxon>Lophotrochozoa</taxon>
        <taxon>Platyhelminthes</taxon>
        <taxon>Trematoda</taxon>
        <taxon>Digenea</taxon>
        <taxon>Plagiorchiida</taxon>
        <taxon>Pronocephalata</taxon>
        <taxon>Paramphistomoidea</taxon>
        <taxon>Paramphistomidae</taxon>
        <taxon>Calicophoron</taxon>
    </lineage>
</organism>
<evidence type="ECO:0000259" key="3">
    <source>
        <dbReference type="Pfam" id="PF14648"/>
    </source>
</evidence>
<feature type="domain" description="FAM91 N-terminal" evidence="2">
    <location>
        <begin position="7"/>
        <end position="315"/>
    </location>
</feature>
<evidence type="ECO:0000313" key="5">
    <source>
        <dbReference type="Proteomes" id="UP001497525"/>
    </source>
</evidence>
<sequence length="826" mass="93339">MDLEDKIAANTKWSDLPPKLRFQLHDDPKEYERRIVIHSLQNQLRYNGNLVQHVLRREKKYYEKLVEYSRIQFLLYPYHLQDKIVPGLKITPFIYYRDMLVHLVRTERSYDCLPNFTAADCLRVLGVGRNQYIEVMNTYKSFLTTAGPDSNDNLFEILYDIFPHEPKSTLTFEPWHIVRIGAVLVEDVDRSSKEERDWIDRIIDAEHCSESGSHPGMPIKAVDLDVIKQLYCRGLVYIDVPVNENDRICVPTLEGFVMNRVNGDNRENLLYKIFVSADENTTIGELADCLKVDVNLVAQAASIFCRLGFAYKRPPIVQDGLSKPHFSDSESVLQANSSLNKSPSISPRMDTEVFFDSNSRSRKKLAFIFDSTVTAYLMMGNLSAGLKPHAVTMFEVGKLSDDSLEAFLSELDNLSKIDEGEAKLYYEHALNLREAIRFFRKQALLESTDFCDIDLIRGGSLLSLEQDTRMRILRKNYNLIVSISPMTYEDRQASISLWLAHIGPPTPEANSPWFRLFVSHLAGKSDSNVESEEKGDDDDDDVLPIMLLARGARTSQLPSSFLSCSRFLLTLWGHDPVILGSSSLLCSVNDMLLASPVVVQALDIFHTDEKLYQRYIPLPLSKTLMNADAPTMVPSFLHRLNSHLDLSSLSGYITVLAPAVDGDSGLSDENAPECKTDGELEPIHDMNAFSALTLPHLDDEQFSSNSVIDDVELLKLMEQHKPIYFITLHLGFPIFNNALLSAVCTRLTDSETNLLTPARRPQLEQANKRLVDKLSDFIYHTCSAEWPISDASSSTTLMPTDDQLPGPWPLPVRSVLCASGRLVNLT</sequence>
<dbReference type="Pfam" id="PF14648">
    <property type="entry name" value="FAM91_C"/>
    <property type="match status" value="1"/>
</dbReference>
<protein>
    <recommendedName>
        <fullName evidence="6">Protein FAM91A1</fullName>
    </recommendedName>
</protein>
<proteinExistence type="inferred from homology"/>
<dbReference type="AlphaFoldDB" id="A0AAV2U110"/>
<evidence type="ECO:0000313" key="4">
    <source>
        <dbReference type="EMBL" id="CAL5141534.1"/>
    </source>
</evidence>
<evidence type="ECO:0000259" key="2">
    <source>
        <dbReference type="Pfam" id="PF14647"/>
    </source>
</evidence>
<dbReference type="InterPro" id="IPR028091">
    <property type="entry name" value="FAM91_N_dom"/>
</dbReference>
<name>A0AAV2U110_CALDB</name>
<accession>A0AAV2U110</accession>
<dbReference type="PANTHER" id="PTHR28441:SF2">
    <property type="entry name" value="PROTEIN FAM91A1"/>
    <property type="match status" value="1"/>
</dbReference>
<feature type="domain" description="FAM91 C-terminal" evidence="3">
    <location>
        <begin position="362"/>
        <end position="822"/>
    </location>
</feature>
<dbReference type="InterPro" id="IPR028097">
    <property type="entry name" value="FAM91_C_dom"/>
</dbReference>
<dbReference type="Pfam" id="PF14647">
    <property type="entry name" value="FAM91_N"/>
    <property type="match status" value="1"/>
</dbReference>
<reference evidence="4" key="1">
    <citation type="submission" date="2024-06" db="EMBL/GenBank/DDBJ databases">
        <authorList>
            <person name="Liu X."/>
            <person name="Lenzi L."/>
            <person name="Haldenby T S."/>
            <person name="Uol C."/>
        </authorList>
    </citation>
    <scope>NUCLEOTIDE SEQUENCE</scope>
</reference>
<dbReference type="PANTHER" id="PTHR28441">
    <property type="entry name" value="PROTEIN FAM91A1"/>
    <property type="match status" value="1"/>
</dbReference>
<dbReference type="EMBL" id="CAXLJL010000889">
    <property type="protein sequence ID" value="CAL5141534.1"/>
    <property type="molecule type" value="Genomic_DNA"/>
</dbReference>
<comment type="similarity">
    <text evidence="1">Belongs to the FAM91 family.</text>
</comment>
<comment type="caution">
    <text evidence="4">The sequence shown here is derived from an EMBL/GenBank/DDBJ whole genome shotgun (WGS) entry which is preliminary data.</text>
</comment>
<evidence type="ECO:0008006" key="6">
    <source>
        <dbReference type="Google" id="ProtNLM"/>
    </source>
</evidence>
<gene>
    <name evidence="4" type="ORF">CDAUBV1_LOCUS16768</name>
</gene>
<evidence type="ECO:0000256" key="1">
    <source>
        <dbReference type="ARBA" id="ARBA00010319"/>
    </source>
</evidence>
<dbReference type="Proteomes" id="UP001497525">
    <property type="component" value="Unassembled WGS sequence"/>
</dbReference>